<feature type="transmembrane region" description="Helical" evidence="1">
    <location>
        <begin position="70"/>
        <end position="89"/>
    </location>
</feature>
<gene>
    <name evidence="2" type="ORF">BES34_006425</name>
</gene>
<name>A0ABX4YKF1_9LEPT</name>
<dbReference type="EMBL" id="MCRM02000005">
    <property type="protein sequence ID" value="PNV75676.1"/>
    <property type="molecule type" value="Genomic_DNA"/>
</dbReference>
<feature type="transmembrane region" description="Helical" evidence="1">
    <location>
        <begin position="38"/>
        <end position="58"/>
    </location>
</feature>
<reference evidence="2" key="1">
    <citation type="submission" date="2018-01" db="EMBL/GenBank/DDBJ databases">
        <title>Genomic characterization of Leptospira inadai serogroup Lyme isolated from captured rat in Brazil and comparative analysis with human reference strain.</title>
        <authorList>
            <person name="Moreno L.Z."/>
            <person name="Loureiro A.P."/>
            <person name="Miraglia F."/>
            <person name="Kremer F.S."/>
            <person name="Eslabao M.R."/>
            <person name="Dellagostin O.A."/>
            <person name="Lilenbaum W."/>
            <person name="Moreno A.M."/>
        </authorList>
    </citation>
    <scope>NUCLEOTIDE SEQUENCE [LARGE SCALE GENOMIC DNA]</scope>
    <source>
        <strain evidence="2">M34/99</strain>
    </source>
</reference>
<sequence>MIRYILSWFLLLIFAFLNAAVRELTYKSVFGEFLSHQISVFTGILFLAIPIWFIARYLPFRNASQAIKVGILWVILTETFEFLMVVVSMKRSFQEFLHAHNLLAGQFWIIILVWVGIAPYLFYRLRSR</sequence>
<protein>
    <submittedName>
        <fullName evidence="2">Uncharacterized protein</fullName>
    </submittedName>
</protein>
<evidence type="ECO:0000256" key="1">
    <source>
        <dbReference type="SAM" id="Phobius"/>
    </source>
</evidence>
<dbReference type="Proteomes" id="UP000094669">
    <property type="component" value="Unassembled WGS sequence"/>
</dbReference>
<organism evidence="2 3">
    <name type="scientific">Leptospira inadai serovar Lyme</name>
    <dbReference type="NCBI Taxonomy" id="293084"/>
    <lineage>
        <taxon>Bacteria</taxon>
        <taxon>Pseudomonadati</taxon>
        <taxon>Spirochaetota</taxon>
        <taxon>Spirochaetia</taxon>
        <taxon>Leptospirales</taxon>
        <taxon>Leptospiraceae</taxon>
        <taxon>Leptospira</taxon>
    </lineage>
</organism>
<comment type="caution">
    <text evidence="2">The sequence shown here is derived from an EMBL/GenBank/DDBJ whole genome shotgun (WGS) entry which is preliminary data.</text>
</comment>
<proteinExistence type="predicted"/>
<dbReference type="RefSeq" id="WP_010418919.1">
    <property type="nucleotide sequence ID" value="NZ_MCRM02000005.1"/>
</dbReference>
<keyword evidence="3" id="KW-1185">Reference proteome</keyword>
<evidence type="ECO:0000313" key="2">
    <source>
        <dbReference type="EMBL" id="PNV75676.1"/>
    </source>
</evidence>
<keyword evidence="1" id="KW-0812">Transmembrane</keyword>
<keyword evidence="1" id="KW-0472">Membrane</keyword>
<accession>A0ABX4YKF1</accession>
<keyword evidence="1" id="KW-1133">Transmembrane helix</keyword>
<feature type="transmembrane region" description="Helical" evidence="1">
    <location>
        <begin position="101"/>
        <end position="123"/>
    </location>
</feature>
<evidence type="ECO:0000313" key="3">
    <source>
        <dbReference type="Proteomes" id="UP000094669"/>
    </source>
</evidence>